<organism evidence="1 2">
    <name type="scientific">Mesorhizobium plurifarium</name>
    <dbReference type="NCBI Taxonomy" id="69974"/>
    <lineage>
        <taxon>Bacteria</taxon>
        <taxon>Pseudomonadati</taxon>
        <taxon>Pseudomonadota</taxon>
        <taxon>Alphaproteobacteria</taxon>
        <taxon>Hyphomicrobiales</taxon>
        <taxon>Phyllobacteriaceae</taxon>
        <taxon>Mesorhizobium</taxon>
    </lineage>
</organism>
<dbReference type="Proteomes" id="UP000045285">
    <property type="component" value="Unassembled WGS sequence"/>
</dbReference>
<name>A0A090E6T0_MESPL</name>
<dbReference type="EMBL" id="CCMZ01000051">
    <property type="protein sequence ID" value="CDX25384.1"/>
    <property type="molecule type" value="Genomic_DNA"/>
</dbReference>
<evidence type="ECO:0000313" key="1">
    <source>
        <dbReference type="EMBL" id="CDX25384.1"/>
    </source>
</evidence>
<sequence>MLCRKHFFVNPVQRVCAAAVVEADIRQACRGEPIGALFDLGRHEQRCTSERRTVRQAKWKQLSMEVHAVIGHDYSLAAG</sequence>
<dbReference type="AlphaFoldDB" id="A0A090E6T0"/>
<reference evidence="2" key="1">
    <citation type="submission" date="2014-08" db="EMBL/GenBank/DDBJ databases">
        <authorList>
            <person name="Moulin L."/>
        </authorList>
    </citation>
    <scope>NUCLEOTIDE SEQUENCE [LARGE SCALE GENOMIC DNA]</scope>
</reference>
<evidence type="ECO:0000313" key="2">
    <source>
        <dbReference type="Proteomes" id="UP000045285"/>
    </source>
</evidence>
<proteinExistence type="predicted"/>
<protein>
    <submittedName>
        <fullName evidence="1">Uncharacterized protein</fullName>
    </submittedName>
</protein>
<gene>
    <name evidence="1" type="ORF">MPL3356_550005</name>
</gene>
<accession>A0A090E6T0</accession>
<keyword evidence="2" id="KW-1185">Reference proteome</keyword>